<keyword evidence="6" id="KW-0808">Transferase</keyword>
<evidence type="ECO:0000256" key="8">
    <source>
        <dbReference type="ARBA" id="ARBA00022741"/>
    </source>
</evidence>
<evidence type="ECO:0000256" key="5">
    <source>
        <dbReference type="ARBA" id="ARBA00022553"/>
    </source>
</evidence>
<comment type="subcellular location">
    <subcellularLocation>
        <location evidence="2">Cell membrane</location>
        <topology evidence="2">Multi-pass membrane protein</topology>
    </subcellularLocation>
</comment>
<protein>
    <recommendedName>
        <fullName evidence="3">histidine kinase</fullName>
        <ecNumber evidence="3">2.7.13.3</ecNumber>
    </recommendedName>
</protein>
<name>A0A8J2ZQ02_9BACI</name>
<dbReference type="SMART" id="SM00304">
    <property type="entry name" value="HAMP"/>
    <property type="match status" value="1"/>
</dbReference>
<dbReference type="Gene3D" id="1.10.287.130">
    <property type="match status" value="1"/>
</dbReference>
<dbReference type="InterPro" id="IPR003594">
    <property type="entry name" value="HATPase_dom"/>
</dbReference>
<dbReference type="InterPro" id="IPR036890">
    <property type="entry name" value="HATPase_C_sf"/>
</dbReference>
<dbReference type="InterPro" id="IPR004358">
    <property type="entry name" value="Sig_transdc_His_kin-like_C"/>
</dbReference>
<dbReference type="Pfam" id="PF18698">
    <property type="entry name" value="HisK_sensor"/>
    <property type="match status" value="1"/>
</dbReference>
<sequence length="584" mass="66557">MFWRSVVGKLAVTILGLVCFVLFILSILLLQFFENFHITKAEENLMQVATKISLLLEQQENETFSEEFVELIKDQTSRVAIVHADQQIWVSDSADENLTAMEPSWLDEMPELQRVINGNVEVQEEIILPDTDFEAIIVGKPTRNGAIFVYQSLNVVNETKAETRKIIYFGAAVALILTTFFAVFLSTRVTSPLIKMREAAREITKGEFNTKVPILTHDEIGDLAIEFNRMGRQLKFHINALRQEKEQFSSIVSSMADGVMTLNRNGHMIVVNPPAKVFLENLYFENNIPIDEKNQEIPAELKGILQEVIEGEKKAVREFNIQGRIYVMLMTPLYDGPHVRGAVAVIRDMTEERRTDKLRKDFIANVSHELRTPISMMQGYSEAIVDDIAETKEEKNELAQIIHEESLRMGRLVNDLLDLARMEAGHSQLQKELVEIKPYLQRIVKKFQGVATENNIRLMHEFQLTVRYVSLDPDKIEQVFTNLIDNAIRHTDDHGFVLIKVKNSESELYVSIEDNGSGIPEEDLPFVFERFYKADKSRTRNKEKKGTGLGLAIAKNIVESHGGTISVKSKLQQGTTFSFRIPLD</sequence>
<dbReference type="GO" id="GO:0007234">
    <property type="term" value="P:osmosensory signaling via phosphorelay pathway"/>
    <property type="evidence" value="ECO:0007669"/>
    <property type="project" value="TreeGrafter"/>
</dbReference>
<dbReference type="SMART" id="SM00387">
    <property type="entry name" value="HATPase_c"/>
    <property type="match status" value="1"/>
</dbReference>
<evidence type="ECO:0000256" key="4">
    <source>
        <dbReference type="ARBA" id="ARBA00022475"/>
    </source>
</evidence>
<evidence type="ECO:0000256" key="1">
    <source>
        <dbReference type="ARBA" id="ARBA00000085"/>
    </source>
</evidence>
<keyword evidence="18" id="KW-1185">Reference proteome</keyword>
<keyword evidence="7 14" id="KW-0812">Transmembrane</keyword>
<keyword evidence="4" id="KW-1003">Cell membrane</keyword>
<dbReference type="CDD" id="cd00075">
    <property type="entry name" value="HATPase"/>
    <property type="match status" value="1"/>
</dbReference>
<dbReference type="Gene3D" id="3.30.450.20">
    <property type="entry name" value="PAS domain"/>
    <property type="match status" value="1"/>
</dbReference>
<comment type="caution">
    <text evidence="17">The sequence shown here is derived from an EMBL/GenBank/DDBJ whole genome shotgun (WGS) entry which is preliminary data.</text>
</comment>
<dbReference type="InterPro" id="IPR050351">
    <property type="entry name" value="BphY/WalK/GraS-like"/>
</dbReference>
<dbReference type="AlphaFoldDB" id="A0A8J2ZQ02"/>
<evidence type="ECO:0000259" key="15">
    <source>
        <dbReference type="PROSITE" id="PS50109"/>
    </source>
</evidence>
<dbReference type="SUPFAM" id="SSF55785">
    <property type="entry name" value="PYP-like sensor domain (PAS domain)"/>
    <property type="match status" value="1"/>
</dbReference>
<evidence type="ECO:0000256" key="7">
    <source>
        <dbReference type="ARBA" id="ARBA00022692"/>
    </source>
</evidence>
<keyword evidence="13 14" id="KW-0472">Membrane</keyword>
<dbReference type="SUPFAM" id="SSF158472">
    <property type="entry name" value="HAMP domain-like"/>
    <property type="match status" value="1"/>
</dbReference>
<evidence type="ECO:0000256" key="12">
    <source>
        <dbReference type="ARBA" id="ARBA00023012"/>
    </source>
</evidence>
<dbReference type="EC" id="2.7.13.3" evidence="3"/>
<keyword evidence="10" id="KW-0067">ATP-binding</keyword>
<dbReference type="InterPro" id="IPR005467">
    <property type="entry name" value="His_kinase_dom"/>
</dbReference>
<dbReference type="SMART" id="SM00388">
    <property type="entry name" value="HisKA"/>
    <property type="match status" value="1"/>
</dbReference>
<dbReference type="GO" id="GO:0030295">
    <property type="term" value="F:protein kinase activator activity"/>
    <property type="evidence" value="ECO:0007669"/>
    <property type="project" value="TreeGrafter"/>
</dbReference>
<accession>A0A8J2ZQ02</accession>
<evidence type="ECO:0000256" key="6">
    <source>
        <dbReference type="ARBA" id="ARBA00022679"/>
    </source>
</evidence>
<dbReference type="RefSeq" id="WP_188390553.1">
    <property type="nucleotide sequence ID" value="NZ_BMEV01000003.1"/>
</dbReference>
<dbReference type="Pfam" id="PF00512">
    <property type="entry name" value="HisKA"/>
    <property type="match status" value="1"/>
</dbReference>
<evidence type="ECO:0000256" key="3">
    <source>
        <dbReference type="ARBA" id="ARBA00012438"/>
    </source>
</evidence>
<dbReference type="FunFam" id="1.10.287.130:FF:000001">
    <property type="entry name" value="Two-component sensor histidine kinase"/>
    <property type="match status" value="1"/>
</dbReference>
<dbReference type="GO" id="GO:0005524">
    <property type="term" value="F:ATP binding"/>
    <property type="evidence" value="ECO:0007669"/>
    <property type="project" value="UniProtKB-KW"/>
</dbReference>
<dbReference type="PROSITE" id="PS50885">
    <property type="entry name" value="HAMP"/>
    <property type="match status" value="1"/>
</dbReference>
<gene>
    <name evidence="17" type="primary">resE</name>
    <name evidence="17" type="ORF">GCM10010978_02530</name>
</gene>
<evidence type="ECO:0000256" key="2">
    <source>
        <dbReference type="ARBA" id="ARBA00004651"/>
    </source>
</evidence>
<dbReference type="InterPro" id="IPR003661">
    <property type="entry name" value="HisK_dim/P_dom"/>
</dbReference>
<dbReference type="Pfam" id="PF00672">
    <property type="entry name" value="HAMP"/>
    <property type="match status" value="1"/>
</dbReference>
<evidence type="ECO:0000256" key="9">
    <source>
        <dbReference type="ARBA" id="ARBA00022777"/>
    </source>
</evidence>
<dbReference type="Gene3D" id="3.30.565.10">
    <property type="entry name" value="Histidine kinase-like ATPase, C-terminal domain"/>
    <property type="match status" value="1"/>
</dbReference>
<proteinExistence type="predicted"/>
<dbReference type="InterPro" id="IPR003660">
    <property type="entry name" value="HAMP_dom"/>
</dbReference>
<dbReference type="GO" id="GO:0000156">
    <property type="term" value="F:phosphorelay response regulator activity"/>
    <property type="evidence" value="ECO:0007669"/>
    <property type="project" value="TreeGrafter"/>
</dbReference>
<dbReference type="CDD" id="cd06225">
    <property type="entry name" value="HAMP"/>
    <property type="match status" value="1"/>
</dbReference>
<feature type="transmembrane region" description="Helical" evidence="14">
    <location>
        <begin position="166"/>
        <end position="185"/>
    </location>
</feature>
<evidence type="ECO:0000313" key="17">
    <source>
        <dbReference type="EMBL" id="GGH68990.1"/>
    </source>
</evidence>
<dbReference type="FunFam" id="3.30.565.10:FF:000006">
    <property type="entry name" value="Sensor histidine kinase WalK"/>
    <property type="match status" value="1"/>
</dbReference>
<reference evidence="17" key="1">
    <citation type="journal article" date="2014" name="Int. J. Syst. Evol. Microbiol.">
        <title>Complete genome sequence of Corynebacterium casei LMG S-19264T (=DSM 44701T), isolated from a smear-ripened cheese.</title>
        <authorList>
            <consortium name="US DOE Joint Genome Institute (JGI-PGF)"/>
            <person name="Walter F."/>
            <person name="Albersmeier A."/>
            <person name="Kalinowski J."/>
            <person name="Ruckert C."/>
        </authorList>
    </citation>
    <scope>NUCLEOTIDE SEQUENCE</scope>
    <source>
        <strain evidence="17">CGMCC 1.12360</strain>
    </source>
</reference>
<feature type="domain" description="HAMP" evidence="16">
    <location>
        <begin position="187"/>
        <end position="239"/>
    </location>
</feature>
<dbReference type="CDD" id="cd00082">
    <property type="entry name" value="HisKA"/>
    <property type="match status" value="1"/>
</dbReference>
<dbReference type="InterPro" id="IPR035965">
    <property type="entry name" value="PAS-like_dom_sf"/>
</dbReference>
<keyword evidence="11 14" id="KW-1133">Transmembrane helix</keyword>
<dbReference type="EMBL" id="BMEV01000003">
    <property type="protein sequence ID" value="GGH68990.1"/>
    <property type="molecule type" value="Genomic_DNA"/>
</dbReference>
<dbReference type="PANTHER" id="PTHR42878">
    <property type="entry name" value="TWO-COMPONENT HISTIDINE KINASE"/>
    <property type="match status" value="1"/>
</dbReference>
<feature type="domain" description="Histidine kinase" evidence="15">
    <location>
        <begin position="365"/>
        <end position="584"/>
    </location>
</feature>
<dbReference type="Proteomes" id="UP000602050">
    <property type="component" value="Unassembled WGS sequence"/>
</dbReference>
<keyword evidence="8" id="KW-0547">Nucleotide-binding</keyword>
<reference evidence="17" key="2">
    <citation type="submission" date="2020-09" db="EMBL/GenBank/DDBJ databases">
        <authorList>
            <person name="Sun Q."/>
            <person name="Zhou Y."/>
        </authorList>
    </citation>
    <scope>NUCLEOTIDE SEQUENCE</scope>
    <source>
        <strain evidence="17">CGMCC 1.12360</strain>
    </source>
</reference>
<dbReference type="Gene3D" id="6.10.340.10">
    <property type="match status" value="1"/>
</dbReference>
<evidence type="ECO:0000256" key="13">
    <source>
        <dbReference type="ARBA" id="ARBA00023136"/>
    </source>
</evidence>
<comment type="catalytic activity">
    <reaction evidence="1">
        <text>ATP + protein L-histidine = ADP + protein N-phospho-L-histidine.</text>
        <dbReference type="EC" id="2.7.13.3"/>
    </reaction>
</comment>
<dbReference type="SUPFAM" id="SSF47384">
    <property type="entry name" value="Homodimeric domain of signal transducing histidine kinase"/>
    <property type="match status" value="1"/>
</dbReference>
<evidence type="ECO:0000313" key="18">
    <source>
        <dbReference type="Proteomes" id="UP000602050"/>
    </source>
</evidence>
<dbReference type="PROSITE" id="PS50109">
    <property type="entry name" value="HIS_KIN"/>
    <property type="match status" value="1"/>
</dbReference>
<dbReference type="InterPro" id="IPR036097">
    <property type="entry name" value="HisK_dim/P_sf"/>
</dbReference>
<dbReference type="PANTHER" id="PTHR42878:SF3">
    <property type="entry name" value="HISTIDINE PROTEIN KINASE SAES"/>
    <property type="match status" value="1"/>
</dbReference>
<dbReference type="SUPFAM" id="SSF55874">
    <property type="entry name" value="ATPase domain of HSP90 chaperone/DNA topoisomerase II/histidine kinase"/>
    <property type="match status" value="1"/>
</dbReference>
<feature type="transmembrane region" description="Helical" evidence="14">
    <location>
        <begin position="6"/>
        <end position="30"/>
    </location>
</feature>
<keyword evidence="9 17" id="KW-0418">Kinase</keyword>
<dbReference type="InterPro" id="IPR041328">
    <property type="entry name" value="HisK_sensor"/>
</dbReference>
<dbReference type="Pfam" id="PF02518">
    <property type="entry name" value="HATPase_c"/>
    <property type="match status" value="1"/>
</dbReference>
<keyword evidence="12" id="KW-0902">Two-component regulatory system</keyword>
<dbReference type="GO" id="GO:0005886">
    <property type="term" value="C:plasma membrane"/>
    <property type="evidence" value="ECO:0007669"/>
    <property type="project" value="UniProtKB-SubCell"/>
</dbReference>
<organism evidence="17 18">
    <name type="scientific">Compostibacillus humi</name>
    <dbReference type="NCBI Taxonomy" id="1245525"/>
    <lineage>
        <taxon>Bacteria</taxon>
        <taxon>Bacillati</taxon>
        <taxon>Bacillota</taxon>
        <taxon>Bacilli</taxon>
        <taxon>Bacillales</taxon>
        <taxon>Bacillaceae</taxon>
        <taxon>Compostibacillus</taxon>
    </lineage>
</organism>
<dbReference type="PRINTS" id="PR00344">
    <property type="entry name" value="BCTRLSENSOR"/>
</dbReference>
<dbReference type="GO" id="GO:0000155">
    <property type="term" value="F:phosphorelay sensor kinase activity"/>
    <property type="evidence" value="ECO:0007669"/>
    <property type="project" value="InterPro"/>
</dbReference>
<keyword evidence="5" id="KW-0597">Phosphoprotein</keyword>
<evidence type="ECO:0000256" key="11">
    <source>
        <dbReference type="ARBA" id="ARBA00022989"/>
    </source>
</evidence>
<evidence type="ECO:0000256" key="10">
    <source>
        <dbReference type="ARBA" id="ARBA00022840"/>
    </source>
</evidence>
<evidence type="ECO:0000256" key="14">
    <source>
        <dbReference type="SAM" id="Phobius"/>
    </source>
</evidence>
<evidence type="ECO:0000259" key="16">
    <source>
        <dbReference type="PROSITE" id="PS50885"/>
    </source>
</evidence>